<feature type="transmembrane region" description="Helical" evidence="1">
    <location>
        <begin position="43"/>
        <end position="67"/>
    </location>
</feature>
<dbReference type="AlphaFoldDB" id="A0A177M3W1"/>
<keyword evidence="1" id="KW-0812">Transmembrane</keyword>
<evidence type="ECO:0000256" key="1">
    <source>
        <dbReference type="SAM" id="Phobius"/>
    </source>
</evidence>
<reference evidence="3" key="1">
    <citation type="submission" date="2016-03" db="EMBL/GenBank/DDBJ databases">
        <authorList>
            <person name="Heylen K."/>
            <person name="De Vos P."/>
            <person name="Vekeman B."/>
        </authorList>
    </citation>
    <scope>NUCLEOTIDE SEQUENCE [LARGE SCALE GENOMIC DNA]</scope>
    <source>
        <strain evidence="3">R-45363</strain>
    </source>
</reference>
<protein>
    <submittedName>
        <fullName evidence="2">Uncharacterized protein</fullName>
    </submittedName>
</protein>
<keyword evidence="1" id="KW-0472">Membrane</keyword>
<organism evidence="2 3">
    <name type="scientific">Methylomonas methanica</name>
    <dbReference type="NCBI Taxonomy" id="421"/>
    <lineage>
        <taxon>Bacteria</taxon>
        <taxon>Pseudomonadati</taxon>
        <taxon>Pseudomonadota</taxon>
        <taxon>Gammaproteobacteria</taxon>
        <taxon>Methylococcales</taxon>
        <taxon>Methylococcaceae</taxon>
        <taxon>Methylomonas</taxon>
    </lineage>
</organism>
<gene>
    <name evidence="2" type="ORF">A1332_19345</name>
</gene>
<proteinExistence type="predicted"/>
<name>A0A177M3W1_METMH</name>
<dbReference type="EMBL" id="LUUG01000100">
    <property type="protein sequence ID" value="OAH99942.1"/>
    <property type="molecule type" value="Genomic_DNA"/>
</dbReference>
<sequence length="75" mass="8539">MTKPVLFMRLVANIIPIKTHTRRKDMNNLSEEERQKILQSSPVGTWALMLIVGGGMVVAWLLMYYGIFLPRGHIG</sequence>
<accession>A0A177M3W1</accession>
<comment type="caution">
    <text evidence="2">The sequence shown here is derived from an EMBL/GenBank/DDBJ whole genome shotgun (WGS) entry which is preliminary data.</text>
</comment>
<dbReference type="Proteomes" id="UP000078090">
    <property type="component" value="Unassembled WGS sequence"/>
</dbReference>
<evidence type="ECO:0000313" key="3">
    <source>
        <dbReference type="Proteomes" id="UP000078090"/>
    </source>
</evidence>
<evidence type="ECO:0000313" key="2">
    <source>
        <dbReference type="EMBL" id="OAH99942.1"/>
    </source>
</evidence>
<keyword evidence="1" id="KW-1133">Transmembrane helix</keyword>